<dbReference type="GeneID" id="85399801"/>
<dbReference type="SUPFAM" id="SSF54236">
    <property type="entry name" value="Ubiquitin-like"/>
    <property type="match status" value="1"/>
</dbReference>
<dbReference type="RefSeq" id="XP_060358036.1">
    <property type="nucleotide sequence ID" value="XM_060515903.1"/>
</dbReference>
<proteinExistence type="predicted"/>
<keyword evidence="3" id="KW-1185">Reference proteome</keyword>
<evidence type="ECO:0000313" key="2">
    <source>
        <dbReference type="EMBL" id="KAK1707348.1"/>
    </source>
</evidence>
<dbReference type="EMBL" id="JAHMHS010000211">
    <property type="protein sequence ID" value="KAK1707348.1"/>
    <property type="molecule type" value="Genomic_DNA"/>
</dbReference>
<evidence type="ECO:0000313" key="3">
    <source>
        <dbReference type="Proteomes" id="UP001244207"/>
    </source>
</evidence>
<dbReference type="Gene3D" id="3.10.20.90">
    <property type="entry name" value="Phosphatidylinositol 3-kinase Catalytic Subunit, Chain A, domain 1"/>
    <property type="match status" value="1"/>
</dbReference>
<organism evidence="2 3">
    <name type="scientific">Glomerella acutata</name>
    <name type="common">Colletotrichum acutatum</name>
    <dbReference type="NCBI Taxonomy" id="27357"/>
    <lineage>
        <taxon>Eukaryota</taxon>
        <taxon>Fungi</taxon>
        <taxon>Dikarya</taxon>
        <taxon>Ascomycota</taxon>
        <taxon>Pezizomycotina</taxon>
        <taxon>Sordariomycetes</taxon>
        <taxon>Hypocreomycetidae</taxon>
        <taxon>Glomerellales</taxon>
        <taxon>Glomerellaceae</taxon>
        <taxon>Colletotrichum</taxon>
        <taxon>Colletotrichum acutatum species complex</taxon>
    </lineage>
</organism>
<accession>A0AAD8U5Y1</accession>
<dbReference type="Proteomes" id="UP001244207">
    <property type="component" value="Unassembled WGS sequence"/>
</dbReference>
<protein>
    <recommendedName>
        <fullName evidence="1">Ubiquitin-like domain-containing protein</fullName>
    </recommendedName>
</protein>
<comment type="caution">
    <text evidence="2">The sequence shown here is derived from an EMBL/GenBank/DDBJ whole genome shotgun (WGS) entry which is preliminary data.</text>
</comment>
<evidence type="ECO:0000259" key="1">
    <source>
        <dbReference type="PROSITE" id="PS50053"/>
    </source>
</evidence>
<dbReference type="InterPro" id="IPR000626">
    <property type="entry name" value="Ubiquitin-like_dom"/>
</dbReference>
<sequence length="237" mass="26868">MSIKLAIQAESSFYPDQQMIIYTGRIRADEETLRECSVIENATFHWRTNMHGAKPAIYLFSPIQLNNVDVKVSAEPDGTLEDTATGVKCSYLFWEADTFADPLSDVTKTHGFNPQNPLAYFADTYVLSFDDFVPYLDRTLTSLALTPAMRTEMIVYWLPKFRSIRDRGLQIAFNFIPQTDFERAAKGVVGGKDEDNRAKLESLDWPSMVGIDVDVMEDQGKFCVMEWGGMEVNMELA</sequence>
<dbReference type="PROSITE" id="PS50053">
    <property type="entry name" value="UBIQUITIN_2"/>
    <property type="match status" value="1"/>
</dbReference>
<dbReference type="InterPro" id="IPR029071">
    <property type="entry name" value="Ubiquitin-like_domsf"/>
</dbReference>
<dbReference type="AlphaFoldDB" id="A0AAD8U5Y1"/>
<reference evidence="2" key="1">
    <citation type="submission" date="2021-12" db="EMBL/GenBank/DDBJ databases">
        <title>Comparative genomics, transcriptomics and evolutionary studies reveal genomic signatures of adaptation to plant cell wall in hemibiotrophic fungi.</title>
        <authorList>
            <consortium name="DOE Joint Genome Institute"/>
            <person name="Baroncelli R."/>
            <person name="Diaz J.F."/>
            <person name="Benocci T."/>
            <person name="Peng M."/>
            <person name="Battaglia E."/>
            <person name="Haridas S."/>
            <person name="Andreopoulos W."/>
            <person name="Labutti K."/>
            <person name="Pangilinan J."/>
            <person name="Floch G.L."/>
            <person name="Makela M.R."/>
            <person name="Henrissat B."/>
            <person name="Grigoriev I.V."/>
            <person name="Crouch J.A."/>
            <person name="De Vries R.P."/>
            <person name="Sukno S.A."/>
            <person name="Thon M.R."/>
        </authorList>
    </citation>
    <scope>NUCLEOTIDE SEQUENCE</scope>
    <source>
        <strain evidence="2">CBS 112980</strain>
    </source>
</reference>
<name>A0AAD8U5Y1_GLOAC</name>
<gene>
    <name evidence="2" type="ORF">BDZ83DRAFT_797670</name>
</gene>
<feature type="domain" description="Ubiquitin-like" evidence="1">
    <location>
        <begin position="1"/>
        <end position="53"/>
    </location>
</feature>